<feature type="region of interest" description="Disordered" evidence="1">
    <location>
        <begin position="105"/>
        <end position="218"/>
    </location>
</feature>
<dbReference type="STRING" id="1230383.A0A1M8A3T7"/>
<dbReference type="EMBL" id="LT671822">
    <property type="protein sequence ID" value="SHO77081.1"/>
    <property type="molecule type" value="Genomic_DNA"/>
</dbReference>
<feature type="compositionally biased region" description="Low complexity" evidence="1">
    <location>
        <begin position="132"/>
        <end position="147"/>
    </location>
</feature>
<sequence length="945" mass="105727">MGAARSTVSRFPSRLSFGGSNAPSAPIRASVDVDTGCGKRVQSIGVVHANPSTENLSSVSSREDSALSNGPMPGTMSSYNAPMPFLGVTGPSTLPSLLLEARRSLAPEDSVSQRGSLVDEQLRQAMSAILEPDPSQSSGSRSPSEPSAQGPGAERFELPPSAHEPSAPTNTARPEDLSPTSPLKAPRPMVPSKLLDVSWGEPSYDSDSSQDDDMQGPSMLHYMQTLSLEHGACLTNKEMRAKMRQSRKLHAEPRDEADARHDASFRSQLGNALRLHRHRSGDEASSAVSTQPRTPSPPADNASVGAKLRSILTTPARSDTSDARSLRSIPAMPSRDTGARPHVWRRRKRRAWDEALAMSDAEDDDDDDERLHSSEPRVVLSPLPPHSEPELVYDLLHENQRGIVLFGISKRFSSNVLFITDPAPWTDVHGVNTALNTSTFQLPDSSWEWVHPTWMVDMTGDTDEDGWQYSGSFTGLRFWRRPIAVASKPGLQRWWQRLHMSAYDRHLSRQAKMQNKEAQRADEGFEAVMRNIRTRSLKWSGVPTMFTFVRRRRWVRLRRRVALVRLSEGVNLMTADGTTSVRPRKEVLDATLPGTSAMAQPVDEAPPGGDLLLAKQRLHLLLPFFLLPPNQISELLPPGSPPIYELDAWSHHFRLILEQETSLQNPFFALGWIQRWLARPDLTEVTRDLRYQERDYQRAYQAAPWDLPPLPTERLAKDVSPASGRAALPPVHMYSPHERSQPYSPAESLLLSAAAPGEALPSVVRQAVVEHNFEMASLLMRLCSIDRLRVDLWLVWLGIHHWDELPAGCESDVGGPLSMLQHEWHRHREVVHRTQALGRTPAMFSPLVERILRKQIHDYTRSPTILLDVWDMIVAHLHDLLSMFDHELSRHQLLEHIRRLAATDFSPRSNKANVPVCQHQGDPRWRVMRNGAVRLPLVPGLTLDS</sequence>
<feature type="compositionally biased region" description="Basic and acidic residues" evidence="1">
    <location>
        <begin position="249"/>
        <end position="264"/>
    </location>
</feature>
<feature type="compositionally biased region" description="Polar residues" evidence="1">
    <location>
        <begin position="1"/>
        <end position="10"/>
    </location>
</feature>
<feature type="compositionally biased region" description="Polar residues" evidence="1">
    <location>
        <begin position="51"/>
        <end position="60"/>
    </location>
</feature>
<organism evidence="2 3">
    <name type="scientific">Malassezia sympodialis (strain ATCC 42132)</name>
    <name type="common">Atopic eczema-associated yeast</name>
    <dbReference type="NCBI Taxonomy" id="1230383"/>
    <lineage>
        <taxon>Eukaryota</taxon>
        <taxon>Fungi</taxon>
        <taxon>Dikarya</taxon>
        <taxon>Basidiomycota</taxon>
        <taxon>Ustilaginomycotina</taxon>
        <taxon>Malasseziomycetes</taxon>
        <taxon>Malasseziales</taxon>
        <taxon>Malasseziaceae</taxon>
        <taxon>Malassezia</taxon>
    </lineage>
</organism>
<dbReference type="Proteomes" id="UP000186303">
    <property type="component" value="Chromosome 2"/>
</dbReference>
<protein>
    <submittedName>
        <fullName evidence="2">Uncharacterized protein</fullName>
    </submittedName>
</protein>
<evidence type="ECO:0000256" key="1">
    <source>
        <dbReference type="SAM" id="MobiDB-lite"/>
    </source>
</evidence>
<dbReference type="AlphaFoldDB" id="A0A1M8A3T7"/>
<evidence type="ECO:0000313" key="2">
    <source>
        <dbReference type="EMBL" id="SHO77081.1"/>
    </source>
</evidence>
<reference evidence="3" key="1">
    <citation type="journal article" date="2017" name="Nucleic Acids Res.">
        <title>Proteogenomics produces comprehensive and highly accurate protein-coding gene annotation in a complete genome assembly of Malassezia sympodialis.</title>
        <authorList>
            <person name="Zhu Y."/>
            <person name="Engstroem P.G."/>
            <person name="Tellgren-Roth C."/>
            <person name="Baudo C.D."/>
            <person name="Kennell J.C."/>
            <person name="Sun S."/>
            <person name="Billmyre R.B."/>
            <person name="Schroeder M.S."/>
            <person name="Andersson A."/>
            <person name="Holm T."/>
            <person name="Sigurgeirsson B."/>
            <person name="Wu G."/>
            <person name="Sankaranarayanan S.R."/>
            <person name="Siddharthan R."/>
            <person name="Sanyal K."/>
            <person name="Lundeberg J."/>
            <person name="Nystedt B."/>
            <person name="Boekhout T."/>
            <person name="Dawson T.L. Jr."/>
            <person name="Heitman J."/>
            <person name="Scheynius A."/>
            <person name="Lehtioe J."/>
        </authorList>
    </citation>
    <scope>NUCLEOTIDE SEQUENCE [LARGE SCALE GENOMIC DNA]</scope>
    <source>
        <strain evidence="3">ATCC 42132</strain>
    </source>
</reference>
<name>A0A1M8A3T7_MALS4</name>
<keyword evidence="3" id="KW-1185">Reference proteome</keyword>
<feature type="region of interest" description="Disordered" evidence="1">
    <location>
        <begin position="240"/>
        <end position="384"/>
    </location>
</feature>
<feature type="region of interest" description="Disordered" evidence="1">
    <location>
        <begin position="1"/>
        <end position="28"/>
    </location>
</feature>
<dbReference type="OrthoDB" id="272077at2759"/>
<proteinExistence type="predicted"/>
<evidence type="ECO:0000313" key="3">
    <source>
        <dbReference type="Proteomes" id="UP000186303"/>
    </source>
</evidence>
<dbReference type="VEuPathDB" id="FungiDB:MSYG_1421"/>
<accession>A0A1M8A3T7</accession>
<feature type="region of interest" description="Disordered" evidence="1">
    <location>
        <begin position="51"/>
        <end position="75"/>
    </location>
</feature>
<gene>
    <name evidence="2" type="ORF">MSYG_1421</name>
</gene>
<dbReference type="OMA" id="WIQRWLA"/>